<evidence type="ECO:0000259" key="6">
    <source>
        <dbReference type="PROSITE" id="PS50262"/>
    </source>
</evidence>
<dbReference type="WBParaSite" id="Csp11.Scaffold630.g18979.t2">
    <property type="protein sequence ID" value="Csp11.Scaffold630.g18979.t2"/>
    <property type="gene ID" value="Csp11.Scaffold630.g18979"/>
</dbReference>
<dbReference type="InterPro" id="IPR053071">
    <property type="entry name" value="GPCR1-related_rcpt"/>
</dbReference>
<dbReference type="PROSITE" id="PS50262">
    <property type="entry name" value="G_PROTEIN_RECEP_F1_2"/>
    <property type="match status" value="1"/>
</dbReference>
<sequence length="556" mass="62882">MSELEICDQKEAYGLMPNCSDINTVYDAYTRTCVTAQVIQFEDQENEVKMQIIYGIILPLLAVAVVVSNSIVILVLSQQKSKRASVEPLLWMAICSLLMAISPLPFTIYYYNLSHHQDFNQTLFLCYLQKVCMEILPFFFNTLVTLFTILLGVQRFIAVQYPLQSIRWCTPKMVRGYSKLILILAILLTCVHSIYDIRLLYHFCIKYGDESFWVARCFIGYSSLTSAMGADAFSAIFDYFRIGLVVVSSGLLFVVTILLIQTIRTHDNQKQGVHRHKNRKTSTNTTIMLTVIIVIYMLARAPSTLLILLVKIMDYMPVPQMAFEIVNNVYLRVFTNITVISLHPISFAVYMFMSRKFRVSLRRLLGLRFLASDEEFNAFTSSTRIHTAHPKMSLIEKESLCGVRVRTSSGTNGSPAAQKRGMSVWILFETSYFIFKVVATEIQDQNDILAAEVVRVSKLKSIVVTKEPATSLWKVLLITLGVIVFIGILIILPIYCCCLKKRAARSSEHVDEELSLDGEHSNRSMKHVAVSPANGLSPKPGHYPKTPANTGILFGY</sequence>
<name>A0A1I7USS2_9PELO</name>
<dbReference type="InterPro" id="IPR000276">
    <property type="entry name" value="GPCR_Rhodpsn"/>
</dbReference>
<feature type="transmembrane region" description="Helical" evidence="5">
    <location>
        <begin position="475"/>
        <end position="495"/>
    </location>
</feature>
<dbReference type="SUPFAM" id="SSF81321">
    <property type="entry name" value="Family A G protein-coupled receptor-like"/>
    <property type="match status" value="1"/>
</dbReference>
<feature type="transmembrane region" description="Helical" evidence="5">
    <location>
        <begin position="138"/>
        <end position="157"/>
    </location>
</feature>
<proteinExistence type="predicted"/>
<evidence type="ECO:0000256" key="4">
    <source>
        <dbReference type="ARBA" id="ARBA00023136"/>
    </source>
</evidence>
<protein>
    <submittedName>
        <fullName evidence="8">G_PROTEIN_RECEP_F1_2 domain-containing protein</fullName>
    </submittedName>
</protein>
<feature type="transmembrane region" description="Helical" evidence="5">
    <location>
        <begin position="239"/>
        <end position="260"/>
    </location>
</feature>
<feature type="transmembrane region" description="Helical" evidence="5">
    <location>
        <begin position="89"/>
        <end position="111"/>
    </location>
</feature>
<accession>A0A1I7USS2</accession>
<comment type="subcellular location">
    <subcellularLocation>
        <location evidence="1">Membrane</location>
    </subcellularLocation>
</comment>
<dbReference type="InterPro" id="IPR017452">
    <property type="entry name" value="GPCR_Rhodpsn_7TM"/>
</dbReference>
<feature type="transmembrane region" description="Helical" evidence="5">
    <location>
        <begin position="287"/>
        <end position="309"/>
    </location>
</feature>
<organism evidence="7 8">
    <name type="scientific">Caenorhabditis tropicalis</name>
    <dbReference type="NCBI Taxonomy" id="1561998"/>
    <lineage>
        <taxon>Eukaryota</taxon>
        <taxon>Metazoa</taxon>
        <taxon>Ecdysozoa</taxon>
        <taxon>Nematoda</taxon>
        <taxon>Chromadorea</taxon>
        <taxon>Rhabditida</taxon>
        <taxon>Rhabditina</taxon>
        <taxon>Rhabditomorpha</taxon>
        <taxon>Rhabditoidea</taxon>
        <taxon>Rhabditidae</taxon>
        <taxon>Peloderinae</taxon>
        <taxon>Caenorhabditis</taxon>
    </lineage>
</organism>
<feature type="domain" description="G-protein coupled receptors family 1 profile" evidence="6">
    <location>
        <begin position="68"/>
        <end position="347"/>
    </location>
</feature>
<keyword evidence="2 5" id="KW-0812">Transmembrane</keyword>
<dbReference type="AlphaFoldDB" id="A0A1I7USS2"/>
<dbReference type="Pfam" id="PF00001">
    <property type="entry name" value="7tm_1"/>
    <property type="match status" value="1"/>
</dbReference>
<evidence type="ECO:0000313" key="7">
    <source>
        <dbReference type="Proteomes" id="UP000095282"/>
    </source>
</evidence>
<keyword evidence="3 5" id="KW-1133">Transmembrane helix</keyword>
<feature type="transmembrane region" description="Helical" evidence="5">
    <location>
        <begin position="177"/>
        <end position="195"/>
    </location>
</feature>
<dbReference type="GO" id="GO:0016020">
    <property type="term" value="C:membrane"/>
    <property type="evidence" value="ECO:0007669"/>
    <property type="project" value="UniProtKB-SubCell"/>
</dbReference>
<dbReference type="Gene3D" id="1.20.1070.10">
    <property type="entry name" value="Rhodopsin 7-helix transmembrane proteins"/>
    <property type="match status" value="1"/>
</dbReference>
<feature type="transmembrane region" description="Helical" evidence="5">
    <location>
        <begin position="329"/>
        <end position="353"/>
    </location>
</feature>
<dbReference type="STRING" id="1561998.A0A1I7USS2"/>
<keyword evidence="7" id="KW-1185">Reference proteome</keyword>
<evidence type="ECO:0000313" key="8">
    <source>
        <dbReference type="WBParaSite" id="Csp11.Scaffold630.g18979.t2"/>
    </source>
</evidence>
<feature type="transmembrane region" description="Helical" evidence="5">
    <location>
        <begin position="52"/>
        <end position="77"/>
    </location>
</feature>
<keyword evidence="4 5" id="KW-0472">Membrane</keyword>
<evidence type="ECO:0000256" key="2">
    <source>
        <dbReference type="ARBA" id="ARBA00022692"/>
    </source>
</evidence>
<evidence type="ECO:0000256" key="1">
    <source>
        <dbReference type="ARBA" id="ARBA00004370"/>
    </source>
</evidence>
<evidence type="ECO:0000256" key="3">
    <source>
        <dbReference type="ARBA" id="ARBA00022989"/>
    </source>
</evidence>
<evidence type="ECO:0000256" key="5">
    <source>
        <dbReference type="SAM" id="Phobius"/>
    </source>
</evidence>
<dbReference type="PANTHER" id="PTHR47023">
    <property type="entry name" value="SEX PEPTIDE RECEPTOR"/>
    <property type="match status" value="1"/>
</dbReference>
<dbReference type="PANTHER" id="PTHR47023:SF3">
    <property type="entry name" value="G-PROTEIN COUPLED RECEPTORS FAMILY 1 PROFILE DOMAIN-CONTAINING PROTEIN"/>
    <property type="match status" value="1"/>
</dbReference>
<dbReference type="Proteomes" id="UP000095282">
    <property type="component" value="Unplaced"/>
</dbReference>
<reference evidence="8" key="1">
    <citation type="submission" date="2016-11" db="UniProtKB">
        <authorList>
            <consortium name="WormBaseParasite"/>
        </authorList>
    </citation>
    <scope>IDENTIFICATION</scope>
</reference>
<dbReference type="GO" id="GO:0004930">
    <property type="term" value="F:G protein-coupled receptor activity"/>
    <property type="evidence" value="ECO:0007669"/>
    <property type="project" value="InterPro"/>
</dbReference>